<dbReference type="PANTHER" id="PTHR33801">
    <property type="entry name" value="ABSCISIC STRESS-RIPENING PROTEIN 5"/>
    <property type="match status" value="1"/>
</dbReference>
<dbReference type="Pfam" id="PF02496">
    <property type="entry name" value="ABA_WDS"/>
    <property type="match status" value="1"/>
</dbReference>
<protein>
    <submittedName>
        <fullName evidence="3">Abscisic stress-ripening protein 1</fullName>
    </submittedName>
</protein>
<organism evidence="3 4">
    <name type="scientific">Dendrobium catenatum</name>
    <dbReference type="NCBI Taxonomy" id="906689"/>
    <lineage>
        <taxon>Eukaryota</taxon>
        <taxon>Viridiplantae</taxon>
        <taxon>Streptophyta</taxon>
        <taxon>Embryophyta</taxon>
        <taxon>Tracheophyta</taxon>
        <taxon>Spermatophyta</taxon>
        <taxon>Magnoliopsida</taxon>
        <taxon>Liliopsida</taxon>
        <taxon>Asparagales</taxon>
        <taxon>Orchidaceae</taxon>
        <taxon>Epidendroideae</taxon>
        <taxon>Malaxideae</taxon>
        <taxon>Dendrobiinae</taxon>
        <taxon>Dendrobium</taxon>
    </lineage>
</organism>
<sequence>MRRPDSHAKLHYSTTISNPDSSNQHRPSQSSLLSPYKYPTDTVRSPQAIINQLPLILSLSEPINTMSEEHHHHHHFGHHHKEEEEKRFDEASYPTGGGDGYGQKTDYSASGDGYGGTGGGYSDNQGYGGTGGYTETTDYNAGGGGYSDNTGYGGGYTAYKTEETTVADYEKETKEHKKKEHLGEAGALAAGAFALYEKHESKKHPEQGHRHKIEEEVAAAVGVASGGYAFHEHHEKKEAKEEEEEAEGKKKHHFF</sequence>
<keyword evidence="4" id="KW-1185">Reference proteome</keyword>
<feature type="compositionally biased region" description="Polar residues" evidence="2">
    <location>
        <begin position="12"/>
        <end position="33"/>
    </location>
</feature>
<proteinExistence type="inferred from homology"/>
<feature type="region of interest" description="Disordered" evidence="2">
    <location>
        <begin position="232"/>
        <end position="255"/>
    </location>
</feature>
<evidence type="ECO:0000313" key="4">
    <source>
        <dbReference type="Proteomes" id="UP000233837"/>
    </source>
</evidence>
<dbReference type="STRING" id="906689.A0A2I0VZX8"/>
<comment type="similarity">
    <text evidence="1">Belongs to the abscisic acid and water stress-induced protein family.</text>
</comment>
<evidence type="ECO:0000256" key="1">
    <source>
        <dbReference type="ARBA" id="ARBA00007160"/>
    </source>
</evidence>
<accession>A0A2I0VZX8</accession>
<reference evidence="3 4" key="2">
    <citation type="journal article" date="2017" name="Nature">
        <title>The Apostasia genome and the evolution of orchids.</title>
        <authorList>
            <person name="Zhang G.Q."/>
            <person name="Liu K.W."/>
            <person name="Li Z."/>
            <person name="Lohaus R."/>
            <person name="Hsiao Y.Y."/>
            <person name="Niu S.C."/>
            <person name="Wang J.Y."/>
            <person name="Lin Y.C."/>
            <person name="Xu Q."/>
            <person name="Chen L.J."/>
            <person name="Yoshida K."/>
            <person name="Fujiwara S."/>
            <person name="Wang Z.W."/>
            <person name="Zhang Y.Q."/>
            <person name="Mitsuda N."/>
            <person name="Wang M."/>
            <person name="Liu G.H."/>
            <person name="Pecoraro L."/>
            <person name="Huang H.X."/>
            <person name="Xiao X.J."/>
            <person name="Lin M."/>
            <person name="Wu X.Y."/>
            <person name="Wu W.L."/>
            <person name="Chen Y.Y."/>
            <person name="Chang S.B."/>
            <person name="Sakamoto S."/>
            <person name="Ohme-Takagi M."/>
            <person name="Yagi M."/>
            <person name="Zeng S.J."/>
            <person name="Shen C.Y."/>
            <person name="Yeh C.M."/>
            <person name="Luo Y.B."/>
            <person name="Tsai W.C."/>
            <person name="Van de Peer Y."/>
            <person name="Liu Z.J."/>
        </authorList>
    </citation>
    <scope>NUCLEOTIDE SEQUENCE [LARGE SCALE GENOMIC DNA]</scope>
    <source>
        <tissue evidence="3">The whole plant</tissue>
    </source>
</reference>
<dbReference type="PANTHER" id="PTHR33801:SF7">
    <property type="entry name" value="ABSCISIC STRESS-RIPENING PROTEIN 2"/>
    <property type="match status" value="1"/>
</dbReference>
<gene>
    <name evidence="3" type="primary">ASR1</name>
    <name evidence="3" type="ORF">MA16_Dca002239</name>
</gene>
<feature type="region of interest" description="Disordered" evidence="2">
    <location>
        <begin position="1"/>
        <end position="39"/>
    </location>
</feature>
<evidence type="ECO:0000256" key="2">
    <source>
        <dbReference type="SAM" id="MobiDB-lite"/>
    </source>
</evidence>
<dbReference type="InterPro" id="IPR003496">
    <property type="entry name" value="ABA_WDS"/>
</dbReference>
<reference evidence="3 4" key="1">
    <citation type="journal article" date="2016" name="Sci. Rep.">
        <title>The Dendrobium catenatum Lindl. genome sequence provides insights into polysaccharide synthase, floral development and adaptive evolution.</title>
        <authorList>
            <person name="Zhang G.Q."/>
            <person name="Xu Q."/>
            <person name="Bian C."/>
            <person name="Tsai W.C."/>
            <person name="Yeh C.M."/>
            <person name="Liu K.W."/>
            <person name="Yoshida K."/>
            <person name="Zhang L.S."/>
            <person name="Chang S.B."/>
            <person name="Chen F."/>
            <person name="Shi Y."/>
            <person name="Su Y.Y."/>
            <person name="Zhang Y.Q."/>
            <person name="Chen L.J."/>
            <person name="Yin Y."/>
            <person name="Lin M."/>
            <person name="Huang H."/>
            <person name="Deng H."/>
            <person name="Wang Z.W."/>
            <person name="Zhu S.L."/>
            <person name="Zhao X."/>
            <person name="Deng C."/>
            <person name="Niu S.C."/>
            <person name="Huang J."/>
            <person name="Wang M."/>
            <person name="Liu G.H."/>
            <person name="Yang H.J."/>
            <person name="Xiao X.J."/>
            <person name="Hsiao Y.Y."/>
            <person name="Wu W.L."/>
            <person name="Chen Y.Y."/>
            <person name="Mitsuda N."/>
            <person name="Ohme-Takagi M."/>
            <person name="Luo Y.B."/>
            <person name="Van de Peer Y."/>
            <person name="Liu Z.J."/>
        </authorList>
    </citation>
    <scope>NUCLEOTIDE SEQUENCE [LARGE SCALE GENOMIC DNA]</scope>
    <source>
        <tissue evidence="3">The whole plant</tissue>
    </source>
</reference>
<evidence type="ECO:0000313" key="3">
    <source>
        <dbReference type="EMBL" id="PKU68971.1"/>
    </source>
</evidence>
<dbReference type="Proteomes" id="UP000233837">
    <property type="component" value="Unassembled WGS sequence"/>
</dbReference>
<dbReference type="EMBL" id="KZ503041">
    <property type="protein sequence ID" value="PKU68971.1"/>
    <property type="molecule type" value="Genomic_DNA"/>
</dbReference>
<name>A0A2I0VZX8_9ASPA</name>
<dbReference type="AlphaFoldDB" id="A0A2I0VZX8"/>